<dbReference type="Proteomes" id="UP000284202">
    <property type="component" value="Unassembled WGS sequence"/>
</dbReference>
<evidence type="ECO:0000313" key="1">
    <source>
        <dbReference type="EMBL" id="RJE87958.1"/>
    </source>
</evidence>
<organism evidence="1 2">
    <name type="scientific">Paracoccus onubensis</name>
    <dbReference type="NCBI Taxonomy" id="1675788"/>
    <lineage>
        <taxon>Bacteria</taxon>
        <taxon>Pseudomonadati</taxon>
        <taxon>Pseudomonadota</taxon>
        <taxon>Alphaproteobacteria</taxon>
        <taxon>Rhodobacterales</taxon>
        <taxon>Paracoccaceae</taxon>
        <taxon>Paracoccus</taxon>
    </lineage>
</organism>
<proteinExistence type="predicted"/>
<dbReference type="RefSeq" id="WP_119745923.1">
    <property type="nucleotide sequence ID" value="NZ_QZCG01000002.1"/>
</dbReference>
<evidence type="ECO:0008006" key="3">
    <source>
        <dbReference type="Google" id="ProtNLM"/>
    </source>
</evidence>
<comment type="caution">
    <text evidence="1">The sequence shown here is derived from an EMBL/GenBank/DDBJ whole genome shotgun (WGS) entry which is preliminary data.</text>
</comment>
<protein>
    <recommendedName>
        <fullName evidence="3">Phage tail protein</fullName>
    </recommendedName>
</protein>
<keyword evidence="2" id="KW-1185">Reference proteome</keyword>
<dbReference type="AlphaFoldDB" id="A0A418T411"/>
<sequence>MAEYPELHYRGDIIVMVAWDPAAPETWVNFCGAEGGSLVIDNAVQEKAVGGCDEWGAPIKNILSYGAQSVTMNLNASLARSQRDKLLLWAKGQLSLPVRIHIVDAPIGETEYIDGIGILPSLNIEGLGNVTNEAITTTLNIRFKDGVEFTEAAA</sequence>
<reference evidence="2" key="1">
    <citation type="submission" date="2018-09" db="EMBL/GenBank/DDBJ databases">
        <title>Acidovorax cavernicola nov. sp. isolated from Gruta de las Maravillas (Aracena, Spain).</title>
        <authorList>
            <person name="Jurado V."/>
            <person name="Gutierrez-Patricio S."/>
            <person name="Gonzalez-Pimentel J.L."/>
            <person name="Miller A.Z."/>
            <person name="Laiz L."/>
            <person name="Saiz-Jimenez C."/>
        </authorList>
    </citation>
    <scope>NUCLEOTIDE SEQUENCE [LARGE SCALE GENOMIC DNA]</scope>
    <source>
        <strain evidence="2">1011MAR3C25</strain>
    </source>
</reference>
<gene>
    <name evidence="1" type="ORF">D3P04_03290</name>
</gene>
<name>A0A418T411_9RHOB</name>
<evidence type="ECO:0000313" key="2">
    <source>
        <dbReference type="Proteomes" id="UP000284202"/>
    </source>
</evidence>
<accession>A0A418T411</accession>
<dbReference type="OrthoDB" id="7774124at2"/>
<dbReference type="EMBL" id="QZCG01000002">
    <property type="protein sequence ID" value="RJE87958.1"/>
    <property type="molecule type" value="Genomic_DNA"/>
</dbReference>